<keyword evidence="1" id="KW-0812">Transmembrane</keyword>
<dbReference type="Proteomes" id="UP000321353">
    <property type="component" value="Chromosome"/>
</dbReference>
<protein>
    <submittedName>
        <fullName evidence="2">CDP-alcohol phosphatidyltransferase</fullName>
    </submittedName>
</protein>
<feature type="transmembrane region" description="Helical" evidence="1">
    <location>
        <begin position="189"/>
        <end position="208"/>
    </location>
</feature>
<dbReference type="InterPro" id="IPR043130">
    <property type="entry name" value="CDP-OH_PTrfase_TM_dom"/>
</dbReference>
<feature type="transmembrane region" description="Helical" evidence="1">
    <location>
        <begin position="126"/>
        <end position="144"/>
    </location>
</feature>
<evidence type="ECO:0000313" key="3">
    <source>
        <dbReference type="Proteomes" id="UP000321353"/>
    </source>
</evidence>
<keyword evidence="2" id="KW-0808">Transferase</keyword>
<keyword evidence="1" id="KW-1133">Transmembrane helix</keyword>
<dbReference type="KEGG" id="smam:Mal15_44930"/>
<feature type="transmembrane region" description="Helical" evidence="1">
    <location>
        <begin position="164"/>
        <end position="183"/>
    </location>
</feature>
<gene>
    <name evidence="2" type="ORF">Mal15_44930</name>
</gene>
<keyword evidence="3" id="KW-1185">Reference proteome</keyword>
<dbReference type="RefSeq" id="WP_199773705.1">
    <property type="nucleotide sequence ID" value="NZ_CP036264.1"/>
</dbReference>
<dbReference type="AlphaFoldDB" id="A0A5B9MGL7"/>
<reference evidence="2 3" key="1">
    <citation type="submission" date="2019-02" db="EMBL/GenBank/DDBJ databases">
        <title>Planctomycetal bacteria perform biofilm scaping via a novel small molecule.</title>
        <authorList>
            <person name="Jeske O."/>
            <person name="Boedeker C."/>
            <person name="Wiegand S."/>
            <person name="Breitling P."/>
            <person name="Kallscheuer N."/>
            <person name="Jogler M."/>
            <person name="Rohde M."/>
            <person name="Petersen J."/>
            <person name="Medema M.H."/>
            <person name="Surup F."/>
            <person name="Jogler C."/>
        </authorList>
    </citation>
    <scope>NUCLEOTIDE SEQUENCE [LARGE SCALE GENOMIC DNA]</scope>
    <source>
        <strain evidence="2 3">Mal15</strain>
    </source>
</reference>
<proteinExistence type="predicted"/>
<sequence length="241" mass="24793">MNEIEGRRPLKTRDWRIFQQVAAWLAQTAVTPNMISVSSIGFAVAAGLALAGTSVAQSSGMLAGLYFSAAVCMQLRLVANLLDGMVAVEGGKGSPAGALYNEVPDRVSDAAILIGAGYSLASRPELGLMAAVVAVFVAYVRAIGSSVGAGEVFAGPMAKPQRMALMTLGSVLCCFVSLSGSGLSGRWQSHIMGTVLGLIIVGGAITAVRRLRFISETLHIALRSDSAAGSETSAVEDSEGE</sequence>
<accession>A0A5B9MGL7</accession>
<organism evidence="2 3">
    <name type="scientific">Stieleria maiorica</name>
    <dbReference type="NCBI Taxonomy" id="2795974"/>
    <lineage>
        <taxon>Bacteria</taxon>
        <taxon>Pseudomonadati</taxon>
        <taxon>Planctomycetota</taxon>
        <taxon>Planctomycetia</taxon>
        <taxon>Pirellulales</taxon>
        <taxon>Pirellulaceae</taxon>
        <taxon>Stieleria</taxon>
    </lineage>
</organism>
<dbReference type="Gene3D" id="1.20.120.1760">
    <property type="match status" value="1"/>
</dbReference>
<dbReference type="GO" id="GO:0016740">
    <property type="term" value="F:transferase activity"/>
    <property type="evidence" value="ECO:0007669"/>
    <property type="project" value="UniProtKB-KW"/>
</dbReference>
<keyword evidence="1" id="KW-0472">Membrane</keyword>
<evidence type="ECO:0000256" key="1">
    <source>
        <dbReference type="SAM" id="Phobius"/>
    </source>
</evidence>
<dbReference type="EMBL" id="CP036264">
    <property type="protein sequence ID" value="QEG00423.1"/>
    <property type="molecule type" value="Genomic_DNA"/>
</dbReference>
<name>A0A5B9MGL7_9BACT</name>
<evidence type="ECO:0000313" key="2">
    <source>
        <dbReference type="EMBL" id="QEG00423.1"/>
    </source>
</evidence>